<dbReference type="CDD" id="cd00009">
    <property type="entry name" value="AAA"/>
    <property type="match status" value="1"/>
</dbReference>
<dbReference type="InterPro" id="IPR003593">
    <property type="entry name" value="AAA+_ATPase"/>
</dbReference>
<evidence type="ECO:0000256" key="2">
    <source>
        <dbReference type="ARBA" id="ARBA00022840"/>
    </source>
</evidence>
<proteinExistence type="predicted"/>
<dbReference type="InterPro" id="IPR058031">
    <property type="entry name" value="AAA_lid_NorR"/>
</dbReference>
<reference evidence="7" key="1">
    <citation type="submission" date="2021-05" db="EMBL/GenBank/DDBJ databases">
        <title>Energy efficiency and biological interactions define the core microbiome of deep oligotrophic groundwater.</title>
        <authorList>
            <person name="Mehrshad M."/>
            <person name="Lopez-Fernandez M."/>
            <person name="Bell E."/>
            <person name="Bernier-Latmani R."/>
            <person name="Bertilsson S."/>
            <person name="Dopson M."/>
        </authorList>
    </citation>
    <scope>NUCLEOTIDE SEQUENCE</scope>
    <source>
        <strain evidence="7">Modern_marine.mb.64</strain>
    </source>
</reference>
<dbReference type="Gene3D" id="3.40.50.300">
    <property type="entry name" value="P-loop containing nucleotide triphosphate hydrolases"/>
    <property type="match status" value="1"/>
</dbReference>
<keyword evidence="4" id="KW-0238">DNA-binding</keyword>
<comment type="caution">
    <text evidence="7">The sequence shown here is derived from an EMBL/GenBank/DDBJ whole genome shotgun (WGS) entry which is preliminary data.</text>
</comment>
<dbReference type="Gene3D" id="1.25.40.10">
    <property type="entry name" value="Tetratricopeptide repeat domain"/>
    <property type="match status" value="1"/>
</dbReference>
<dbReference type="FunFam" id="3.40.50.300:FF:000006">
    <property type="entry name" value="DNA-binding transcriptional regulator NtrC"/>
    <property type="match status" value="1"/>
</dbReference>
<evidence type="ECO:0000256" key="1">
    <source>
        <dbReference type="ARBA" id="ARBA00022741"/>
    </source>
</evidence>
<organism evidence="7 8">
    <name type="scientific">Eiseniibacteriota bacterium</name>
    <dbReference type="NCBI Taxonomy" id="2212470"/>
    <lineage>
        <taxon>Bacteria</taxon>
        <taxon>Candidatus Eiseniibacteriota</taxon>
    </lineage>
</organism>
<dbReference type="PROSITE" id="PS50045">
    <property type="entry name" value="SIGMA54_INTERACT_4"/>
    <property type="match status" value="1"/>
</dbReference>
<dbReference type="InterPro" id="IPR002078">
    <property type="entry name" value="Sigma_54_int"/>
</dbReference>
<dbReference type="PROSITE" id="PS00675">
    <property type="entry name" value="SIGMA54_INTERACT_1"/>
    <property type="match status" value="1"/>
</dbReference>
<dbReference type="Pfam" id="PF00158">
    <property type="entry name" value="Sigma54_activat"/>
    <property type="match status" value="1"/>
</dbReference>
<dbReference type="SUPFAM" id="SSF48452">
    <property type="entry name" value="TPR-like"/>
    <property type="match status" value="2"/>
</dbReference>
<dbReference type="InterPro" id="IPR025943">
    <property type="entry name" value="Sigma_54_int_dom_ATP-bd_2"/>
</dbReference>
<evidence type="ECO:0000259" key="6">
    <source>
        <dbReference type="PROSITE" id="PS50045"/>
    </source>
</evidence>
<keyword evidence="3" id="KW-0805">Transcription regulation</keyword>
<feature type="domain" description="Sigma-54 factor interaction" evidence="6">
    <location>
        <begin position="240"/>
        <end position="470"/>
    </location>
</feature>
<dbReference type="EMBL" id="JAHJDP010000030">
    <property type="protein sequence ID" value="MBU2690378.1"/>
    <property type="molecule type" value="Genomic_DNA"/>
</dbReference>
<dbReference type="Pfam" id="PF25601">
    <property type="entry name" value="AAA_lid_14"/>
    <property type="match status" value="1"/>
</dbReference>
<name>A0A948RSU9_UNCEI</name>
<dbReference type="InterPro" id="IPR025662">
    <property type="entry name" value="Sigma_54_int_dom_ATP-bd_1"/>
</dbReference>
<dbReference type="InterPro" id="IPR027417">
    <property type="entry name" value="P-loop_NTPase"/>
</dbReference>
<dbReference type="GO" id="GO:0005524">
    <property type="term" value="F:ATP binding"/>
    <property type="evidence" value="ECO:0007669"/>
    <property type="project" value="UniProtKB-KW"/>
</dbReference>
<keyword evidence="5" id="KW-0804">Transcription</keyword>
<dbReference type="Proteomes" id="UP000777784">
    <property type="component" value="Unassembled WGS sequence"/>
</dbReference>
<dbReference type="SMART" id="SM00382">
    <property type="entry name" value="AAA"/>
    <property type="match status" value="1"/>
</dbReference>
<dbReference type="Gene3D" id="1.10.10.60">
    <property type="entry name" value="Homeodomain-like"/>
    <property type="match status" value="1"/>
</dbReference>
<evidence type="ECO:0000256" key="5">
    <source>
        <dbReference type="ARBA" id="ARBA00023163"/>
    </source>
</evidence>
<dbReference type="PROSITE" id="PS00676">
    <property type="entry name" value="SIGMA54_INTERACT_2"/>
    <property type="match status" value="1"/>
</dbReference>
<protein>
    <submittedName>
        <fullName evidence="7">Sigma 54-interacting transcriptional regulator</fullName>
    </submittedName>
</protein>
<dbReference type="SUPFAM" id="SSF52540">
    <property type="entry name" value="P-loop containing nucleoside triphosphate hydrolases"/>
    <property type="match status" value="1"/>
</dbReference>
<gene>
    <name evidence="7" type="ORF">KJ970_05575</name>
</gene>
<feature type="non-terminal residue" evidence="7">
    <location>
        <position position="1"/>
    </location>
</feature>
<sequence>NRMGLLEQSLETFKQAHRQARQIGHSTLILRSALGLGMLAARSGDWQEARRLLLDCWRMARRMEMPREECLSLEFLGETLALCGRLPAAHRALNLCHRLATRLAPAGDLVVECTLRFSLLACAESQWQRAEEWAQDAIDLASKCGMDWEEAQGWGLLSLALEFQSKEDKAAQADLRAKELFREMGRGQNADLVGGWRLYLMRIKKEHRDPEIQMKSSRSPSKRSLSKPVKLDSIWEKIGLITGSIGMIQVLEQTRHLAEDGAFILLVGETGTGKELVARGIHDLAGRKGRFVPFNCGACPDALILSELFGAEQGAFTGAIRNRHGLVREAEEGTLFLDEVGELSPRAQVALLRFLDHGEVRALGSTRIRNVQLGIVAATQRTLLRKLRSGDFRRDLFYRLAQGLIDIPPLRDRLEDLPLLIRHFWKRGANGDDPEMPEVLIEEKGLRILREYAWPGNIRELDHFVRGLRLRWKVLKTETSFDLELIREALAGIKVSLKPDQEKLFSREEVKAAIKASKGSISRAARLLGISRQKLYRILG</sequence>
<dbReference type="AlphaFoldDB" id="A0A948RSU9"/>
<dbReference type="Pfam" id="PF13424">
    <property type="entry name" value="TPR_12"/>
    <property type="match status" value="1"/>
</dbReference>
<dbReference type="InterPro" id="IPR025944">
    <property type="entry name" value="Sigma_54_int_dom_CS"/>
</dbReference>
<keyword evidence="2" id="KW-0067">ATP-binding</keyword>
<dbReference type="InterPro" id="IPR002197">
    <property type="entry name" value="HTH_Fis"/>
</dbReference>
<dbReference type="GO" id="GO:0006355">
    <property type="term" value="P:regulation of DNA-templated transcription"/>
    <property type="evidence" value="ECO:0007669"/>
    <property type="project" value="InterPro"/>
</dbReference>
<dbReference type="Gene3D" id="1.10.8.60">
    <property type="match status" value="1"/>
</dbReference>
<evidence type="ECO:0000256" key="3">
    <source>
        <dbReference type="ARBA" id="ARBA00023015"/>
    </source>
</evidence>
<dbReference type="InterPro" id="IPR009057">
    <property type="entry name" value="Homeodomain-like_sf"/>
</dbReference>
<dbReference type="GO" id="GO:0043565">
    <property type="term" value="F:sequence-specific DNA binding"/>
    <property type="evidence" value="ECO:0007669"/>
    <property type="project" value="InterPro"/>
</dbReference>
<evidence type="ECO:0000313" key="7">
    <source>
        <dbReference type="EMBL" id="MBU2690378.1"/>
    </source>
</evidence>
<dbReference type="PRINTS" id="PR01590">
    <property type="entry name" value="HTHFIS"/>
</dbReference>
<evidence type="ECO:0000256" key="4">
    <source>
        <dbReference type="ARBA" id="ARBA00023125"/>
    </source>
</evidence>
<dbReference type="InterPro" id="IPR011990">
    <property type="entry name" value="TPR-like_helical_dom_sf"/>
</dbReference>
<dbReference type="PANTHER" id="PTHR32071">
    <property type="entry name" value="TRANSCRIPTIONAL REGULATORY PROTEIN"/>
    <property type="match status" value="1"/>
</dbReference>
<evidence type="ECO:0000313" key="8">
    <source>
        <dbReference type="Proteomes" id="UP000777784"/>
    </source>
</evidence>
<keyword evidence="1" id="KW-0547">Nucleotide-binding</keyword>
<dbReference type="Pfam" id="PF02954">
    <property type="entry name" value="HTH_8"/>
    <property type="match status" value="1"/>
</dbReference>
<accession>A0A948RSU9</accession>
<dbReference type="PROSITE" id="PS00688">
    <property type="entry name" value="SIGMA54_INTERACT_3"/>
    <property type="match status" value="1"/>
</dbReference>
<dbReference type="SUPFAM" id="SSF46689">
    <property type="entry name" value="Homeodomain-like"/>
    <property type="match status" value="1"/>
</dbReference>